<reference evidence="2" key="2">
    <citation type="journal article" date="2007" name="Science">
        <title>Draft genome sequence of the sexually transmitted pathogen Trichomonas vaginalis.</title>
        <authorList>
            <person name="Carlton J.M."/>
            <person name="Hirt R.P."/>
            <person name="Silva J.C."/>
            <person name="Delcher A.L."/>
            <person name="Schatz M."/>
            <person name="Zhao Q."/>
            <person name="Wortman J.R."/>
            <person name="Bidwell S.L."/>
            <person name="Alsmark U.C.M."/>
            <person name="Besteiro S."/>
            <person name="Sicheritz-Ponten T."/>
            <person name="Noel C.J."/>
            <person name="Dacks J.B."/>
            <person name="Foster P.G."/>
            <person name="Simillion C."/>
            <person name="Van de Peer Y."/>
            <person name="Miranda-Saavedra D."/>
            <person name="Barton G.J."/>
            <person name="Westrop G.D."/>
            <person name="Mueller S."/>
            <person name="Dessi D."/>
            <person name="Fiori P.L."/>
            <person name="Ren Q."/>
            <person name="Paulsen I."/>
            <person name="Zhang H."/>
            <person name="Bastida-Corcuera F.D."/>
            <person name="Simoes-Barbosa A."/>
            <person name="Brown M.T."/>
            <person name="Hayes R.D."/>
            <person name="Mukherjee M."/>
            <person name="Okumura C.Y."/>
            <person name="Schneider R."/>
            <person name="Smith A.J."/>
            <person name="Vanacova S."/>
            <person name="Villalvazo M."/>
            <person name="Haas B.J."/>
            <person name="Pertea M."/>
            <person name="Feldblyum T.V."/>
            <person name="Utterback T.R."/>
            <person name="Shu C.L."/>
            <person name="Osoegawa K."/>
            <person name="de Jong P.J."/>
            <person name="Hrdy I."/>
            <person name="Horvathova L."/>
            <person name="Zubacova Z."/>
            <person name="Dolezal P."/>
            <person name="Malik S.B."/>
            <person name="Logsdon J.M. Jr."/>
            <person name="Henze K."/>
            <person name="Gupta A."/>
            <person name="Wang C.C."/>
            <person name="Dunne R.L."/>
            <person name="Upcroft J.A."/>
            <person name="Upcroft P."/>
            <person name="White O."/>
            <person name="Salzberg S.L."/>
            <person name="Tang P."/>
            <person name="Chiu C.-H."/>
            <person name="Lee Y.-S."/>
            <person name="Embley T.M."/>
            <person name="Coombs G.H."/>
            <person name="Mottram J.C."/>
            <person name="Tachezy J."/>
            <person name="Fraser-Liggett C.M."/>
            <person name="Johnson P.J."/>
        </authorList>
    </citation>
    <scope>NUCLEOTIDE SEQUENCE [LARGE SCALE GENOMIC DNA]</scope>
    <source>
        <strain evidence="2">G3</strain>
    </source>
</reference>
<reference evidence="2" key="1">
    <citation type="submission" date="2006-10" db="EMBL/GenBank/DDBJ databases">
        <authorList>
            <person name="Amadeo P."/>
            <person name="Zhao Q."/>
            <person name="Wortman J."/>
            <person name="Fraser-Liggett C."/>
            <person name="Carlton J."/>
        </authorList>
    </citation>
    <scope>NUCLEOTIDE SEQUENCE</scope>
    <source>
        <strain evidence="2">G3</strain>
    </source>
</reference>
<keyword evidence="1" id="KW-0472">Membrane</keyword>
<dbReference type="AlphaFoldDB" id="A2F883"/>
<dbReference type="KEGG" id="tva:4756705"/>
<evidence type="ECO:0000313" key="3">
    <source>
        <dbReference type="Proteomes" id="UP000001542"/>
    </source>
</evidence>
<dbReference type="InParanoid" id="A2F883"/>
<accession>A2F883</accession>
<organism evidence="2 3">
    <name type="scientific">Trichomonas vaginalis (strain ATCC PRA-98 / G3)</name>
    <dbReference type="NCBI Taxonomy" id="412133"/>
    <lineage>
        <taxon>Eukaryota</taxon>
        <taxon>Metamonada</taxon>
        <taxon>Parabasalia</taxon>
        <taxon>Trichomonadida</taxon>
        <taxon>Trichomonadidae</taxon>
        <taxon>Trichomonas</taxon>
    </lineage>
</organism>
<dbReference type="RefSeq" id="XP_001311833.1">
    <property type="nucleotide sequence ID" value="XM_001311832.1"/>
</dbReference>
<keyword evidence="1" id="KW-0812">Transmembrane</keyword>
<dbReference type="EMBL" id="DS113658">
    <property type="protein sequence ID" value="EAX98903.1"/>
    <property type="molecule type" value="Genomic_DNA"/>
</dbReference>
<keyword evidence="3" id="KW-1185">Reference proteome</keyword>
<gene>
    <name evidence="2" type="ORF">TVAG_210980</name>
</gene>
<sequence length="186" mass="20683">MDSLVFVEVTSDAEIANCAFNHSKNFKEIRYNSPEITKIYLTYYVSNYTANLIKVSDKITAYPVSKSCKECKVKFMNISCDVKEMNTGNKEFIRIGQFTYSGKTEITGNMSDPSNIDCLILNKDYKGKLFGQSVSKYSKCGSFPLSAIIGIAAAGMVVVGIIITVIVICIMRKRRTKGFSEIPNSI</sequence>
<keyword evidence="1" id="KW-1133">Transmembrane helix</keyword>
<evidence type="ECO:0000256" key="1">
    <source>
        <dbReference type="SAM" id="Phobius"/>
    </source>
</evidence>
<dbReference type="Proteomes" id="UP000001542">
    <property type="component" value="Unassembled WGS sequence"/>
</dbReference>
<dbReference type="VEuPathDB" id="TrichDB:TVAG_210980"/>
<proteinExistence type="predicted"/>
<name>A2F883_TRIV3</name>
<dbReference type="VEuPathDB" id="TrichDB:TVAGG3_0736850"/>
<feature type="transmembrane region" description="Helical" evidence="1">
    <location>
        <begin position="143"/>
        <end position="170"/>
    </location>
</feature>
<evidence type="ECO:0000313" key="2">
    <source>
        <dbReference type="EMBL" id="EAX98903.1"/>
    </source>
</evidence>
<protein>
    <submittedName>
        <fullName evidence="2">Uncharacterized protein</fullName>
    </submittedName>
</protein>